<evidence type="ECO:0000313" key="3">
    <source>
        <dbReference type="EMBL" id="TLS53308.1"/>
    </source>
</evidence>
<dbReference type="RefSeq" id="WP_138192481.1">
    <property type="nucleotide sequence ID" value="NZ_VCIW01000002.1"/>
</dbReference>
<comment type="similarity">
    <text evidence="1">Belongs to the PspA/Vipp/IM30 family.</text>
</comment>
<feature type="coiled-coil region" evidence="2">
    <location>
        <begin position="101"/>
        <end position="135"/>
    </location>
</feature>
<dbReference type="Pfam" id="PF04012">
    <property type="entry name" value="PspA_IM30"/>
    <property type="match status" value="1"/>
</dbReference>
<dbReference type="PANTHER" id="PTHR31088:SF6">
    <property type="entry name" value="PHAGE SHOCK PROTEIN A"/>
    <property type="match status" value="1"/>
</dbReference>
<sequence>MGMFKRIKQIAAADLHGVLDRFEDPIAMVKQYIREIEEEMESAREAIARQLAAEQNYGLLIVRTKEIVAKRSRQAELAVDKEDDAIAELALEDKLQQSRLLAGYEEQQAAIRGQLEALKTELARLAQLHRGLTTKLDALLIRAHAAQAVGAAASAAPSFRTDEIVRNVSRMEAKVRRMEAGANASRQLSAALDPLKQWERRDEVRAELEMLKVARNK</sequence>
<keyword evidence="4" id="KW-1185">Reference proteome</keyword>
<dbReference type="OrthoDB" id="9779630at2"/>
<evidence type="ECO:0000313" key="4">
    <source>
        <dbReference type="Proteomes" id="UP000309676"/>
    </source>
</evidence>
<feature type="coiled-coil region" evidence="2">
    <location>
        <begin position="26"/>
        <end position="53"/>
    </location>
</feature>
<organism evidence="3 4">
    <name type="scientific">Paenibacillus antri</name>
    <dbReference type="NCBI Taxonomy" id="2582848"/>
    <lineage>
        <taxon>Bacteria</taxon>
        <taxon>Bacillati</taxon>
        <taxon>Bacillota</taxon>
        <taxon>Bacilli</taxon>
        <taxon>Bacillales</taxon>
        <taxon>Paenibacillaceae</taxon>
        <taxon>Paenibacillus</taxon>
    </lineage>
</organism>
<gene>
    <name evidence="3" type="ORF">FE782_03260</name>
</gene>
<dbReference type="PANTHER" id="PTHR31088">
    <property type="entry name" value="MEMBRANE-ASSOCIATED PROTEIN VIPP1, CHLOROPLASTIC"/>
    <property type="match status" value="1"/>
</dbReference>
<dbReference type="EMBL" id="VCIW01000002">
    <property type="protein sequence ID" value="TLS53308.1"/>
    <property type="molecule type" value="Genomic_DNA"/>
</dbReference>
<dbReference type="Proteomes" id="UP000309676">
    <property type="component" value="Unassembled WGS sequence"/>
</dbReference>
<reference evidence="3 4" key="1">
    <citation type="submission" date="2019-05" db="EMBL/GenBank/DDBJ databases">
        <authorList>
            <person name="Narsing Rao M.P."/>
            <person name="Li W.J."/>
        </authorList>
    </citation>
    <scope>NUCLEOTIDE SEQUENCE [LARGE SCALE GENOMIC DNA]</scope>
    <source>
        <strain evidence="3 4">SYSU_K30003</strain>
    </source>
</reference>
<comment type="caution">
    <text evidence="3">The sequence shown here is derived from an EMBL/GenBank/DDBJ whole genome shotgun (WGS) entry which is preliminary data.</text>
</comment>
<keyword evidence="2" id="KW-0175">Coiled coil</keyword>
<evidence type="ECO:0000256" key="1">
    <source>
        <dbReference type="ARBA" id="ARBA00043985"/>
    </source>
</evidence>
<proteinExistence type="inferred from homology"/>
<name>A0A5R9GIS2_9BACL</name>
<dbReference type="AlphaFoldDB" id="A0A5R9GIS2"/>
<dbReference type="InterPro" id="IPR007157">
    <property type="entry name" value="PspA_VIPP1"/>
</dbReference>
<evidence type="ECO:0000256" key="2">
    <source>
        <dbReference type="SAM" id="Coils"/>
    </source>
</evidence>
<protein>
    <submittedName>
        <fullName evidence="3">PspA/IM30 family protein</fullName>
    </submittedName>
</protein>
<accession>A0A5R9GIS2</accession>